<sequence>MESLIRSVYGRAGAEYVIKKSRFIATVCEVKSEDEASAFIDEVKKKYWDARHNCSAYQVGPDGRFQRSSDDGEPAGTAGRPILEVLKKQGLTNTAIVVTRYFGGIKLGASGLIRAYSHTAALGLEAADIAVYTPFTILTATVAYPLVSTMERFVPDHGGTITDRQFAADVTFTMEVPQSDSDAFAASLTDTTSGRVTCQKTGTLVKPVVSG</sequence>
<dbReference type="Pfam" id="PF09186">
    <property type="entry name" value="DUF1949"/>
    <property type="match status" value="1"/>
</dbReference>
<gene>
    <name evidence="4" type="ORF">BN715_01164</name>
</gene>
<evidence type="ECO:0000313" key="5">
    <source>
        <dbReference type="Proteomes" id="UP000017908"/>
    </source>
</evidence>
<dbReference type="Gene3D" id="3.30.230.30">
    <property type="entry name" value="Impact, N-terminal domain"/>
    <property type="match status" value="1"/>
</dbReference>
<evidence type="ECO:0000259" key="2">
    <source>
        <dbReference type="Pfam" id="PF01205"/>
    </source>
</evidence>
<dbReference type="InterPro" id="IPR036956">
    <property type="entry name" value="Impact_N_sf"/>
</dbReference>
<dbReference type="Proteomes" id="UP000017908">
    <property type="component" value="Unassembled WGS sequence"/>
</dbReference>
<proteinExistence type="inferred from homology"/>
<dbReference type="PROSITE" id="PS00910">
    <property type="entry name" value="UPF0029"/>
    <property type="match status" value="1"/>
</dbReference>
<evidence type="ECO:0000313" key="4">
    <source>
        <dbReference type="EMBL" id="CDF04859.1"/>
    </source>
</evidence>
<dbReference type="GO" id="GO:0006446">
    <property type="term" value="P:regulation of translational initiation"/>
    <property type="evidence" value="ECO:0007669"/>
    <property type="project" value="TreeGrafter"/>
</dbReference>
<dbReference type="InterPro" id="IPR035647">
    <property type="entry name" value="EFG_III/V"/>
</dbReference>
<dbReference type="PANTHER" id="PTHR16301">
    <property type="entry name" value="IMPACT-RELATED"/>
    <property type="match status" value="1"/>
</dbReference>
<dbReference type="InterPro" id="IPR020568">
    <property type="entry name" value="Ribosomal_Su5_D2-typ_SF"/>
</dbReference>
<comment type="caution">
    <text evidence="4">The sequence shown here is derived from an EMBL/GenBank/DDBJ whole genome shotgun (WGS) entry which is preliminary data.</text>
</comment>
<feature type="domain" description="Impact N-terminal" evidence="2">
    <location>
        <begin position="19"/>
        <end position="121"/>
    </location>
</feature>
<feature type="domain" description="UPF0029" evidence="3">
    <location>
        <begin position="141"/>
        <end position="195"/>
    </location>
</feature>
<reference evidence="4" key="1">
    <citation type="submission" date="2012-11" db="EMBL/GenBank/DDBJ databases">
        <title>Dependencies among metagenomic species, viruses, plasmids and units of genetic variation.</title>
        <authorList>
            <person name="Nielsen H.B."/>
            <person name="Almeida M."/>
            <person name="Juncker A.S."/>
            <person name="Rasmussen S."/>
            <person name="Li J."/>
            <person name="Sunagawa S."/>
            <person name="Plichta D."/>
            <person name="Gautier L."/>
            <person name="Le Chatelier E."/>
            <person name="Peletier E."/>
            <person name="Bonde I."/>
            <person name="Nielsen T."/>
            <person name="Manichanh C."/>
            <person name="Arumugam M."/>
            <person name="Batto J."/>
            <person name="Santos M.B.Q.D."/>
            <person name="Blom N."/>
            <person name="Borruel N."/>
            <person name="Burgdorf K.S."/>
            <person name="Boumezbeur F."/>
            <person name="Casellas F."/>
            <person name="Dore J."/>
            <person name="Guarner F."/>
            <person name="Hansen T."/>
            <person name="Hildebrand F."/>
            <person name="Kaas R.S."/>
            <person name="Kennedy S."/>
            <person name="Kristiansen K."/>
            <person name="Kultima J.R."/>
            <person name="Leonard P."/>
            <person name="Levenez F."/>
            <person name="Lund O."/>
            <person name="Moumen B."/>
            <person name="Le Paslier D."/>
            <person name="Pons N."/>
            <person name="Pedersen O."/>
            <person name="Prifti E."/>
            <person name="Qin J."/>
            <person name="Raes J."/>
            <person name="Tap J."/>
            <person name="Tims S."/>
            <person name="Ussery D.W."/>
            <person name="Yamada T."/>
            <person name="MetaHit consortium"/>
            <person name="Renault P."/>
            <person name="Sicheritz-Ponten T."/>
            <person name="Bork P."/>
            <person name="Wang J."/>
            <person name="Brunak S."/>
            <person name="Ehrlich S.D."/>
        </authorList>
    </citation>
    <scope>NUCLEOTIDE SEQUENCE [LARGE SCALE GENOMIC DNA]</scope>
</reference>
<dbReference type="InterPro" id="IPR001498">
    <property type="entry name" value="Impact_N"/>
</dbReference>
<dbReference type="InterPro" id="IPR020569">
    <property type="entry name" value="UPF0029_Impact_CS"/>
</dbReference>
<evidence type="ECO:0008006" key="6">
    <source>
        <dbReference type="Google" id="ProtNLM"/>
    </source>
</evidence>
<dbReference type="SUPFAM" id="SSF54980">
    <property type="entry name" value="EF-G C-terminal domain-like"/>
    <property type="match status" value="1"/>
</dbReference>
<protein>
    <recommendedName>
        <fullName evidence="6">YigZ family protein</fullName>
    </recommendedName>
</protein>
<name>R7MUL6_MEGEL</name>
<comment type="similarity">
    <text evidence="1">Belongs to the IMPACT family.</text>
</comment>
<evidence type="ECO:0000259" key="3">
    <source>
        <dbReference type="Pfam" id="PF09186"/>
    </source>
</evidence>
<dbReference type="InterPro" id="IPR023582">
    <property type="entry name" value="Impact"/>
</dbReference>
<dbReference type="InterPro" id="IPR015269">
    <property type="entry name" value="UPF0029_Impact_C"/>
</dbReference>
<dbReference type="EMBL" id="CBKE010000153">
    <property type="protein sequence ID" value="CDF04859.1"/>
    <property type="molecule type" value="Genomic_DNA"/>
</dbReference>
<dbReference type="PANTHER" id="PTHR16301:SF20">
    <property type="entry name" value="IMPACT FAMILY MEMBER YIGZ"/>
    <property type="match status" value="1"/>
</dbReference>
<evidence type="ECO:0000256" key="1">
    <source>
        <dbReference type="ARBA" id="ARBA00007665"/>
    </source>
</evidence>
<accession>R7MUL6</accession>
<organism evidence="4 5">
    <name type="scientific">Megasphaera elsdenii CAG:570</name>
    <dbReference type="NCBI Taxonomy" id="1263087"/>
    <lineage>
        <taxon>Bacteria</taxon>
        <taxon>Bacillati</taxon>
        <taxon>Bacillota</taxon>
        <taxon>Negativicutes</taxon>
        <taxon>Veillonellales</taxon>
        <taxon>Veillonellaceae</taxon>
        <taxon>Megasphaera</taxon>
    </lineage>
</organism>
<dbReference type="InterPro" id="IPR015796">
    <property type="entry name" value="Impact_YigZ-like"/>
</dbReference>
<dbReference type="GO" id="GO:0005737">
    <property type="term" value="C:cytoplasm"/>
    <property type="evidence" value="ECO:0007669"/>
    <property type="project" value="TreeGrafter"/>
</dbReference>
<dbReference type="AlphaFoldDB" id="R7MUL6"/>
<dbReference type="Gene3D" id="3.30.70.240">
    <property type="match status" value="1"/>
</dbReference>
<dbReference type="Pfam" id="PF01205">
    <property type="entry name" value="Impact_N"/>
    <property type="match status" value="1"/>
</dbReference>
<dbReference type="NCBIfam" id="TIGR00257">
    <property type="entry name" value="IMPACT_YIGZ"/>
    <property type="match status" value="1"/>
</dbReference>
<dbReference type="SUPFAM" id="SSF54211">
    <property type="entry name" value="Ribosomal protein S5 domain 2-like"/>
    <property type="match status" value="1"/>
</dbReference>